<feature type="compositionally biased region" description="Polar residues" evidence="1">
    <location>
        <begin position="228"/>
        <end position="237"/>
    </location>
</feature>
<dbReference type="EMBL" id="KB445642">
    <property type="protein sequence ID" value="EMD64713.1"/>
    <property type="molecule type" value="Genomic_DNA"/>
</dbReference>
<dbReference type="RefSeq" id="XP_007699303.1">
    <property type="nucleotide sequence ID" value="XM_007701113.1"/>
</dbReference>
<gene>
    <name evidence="2" type="ORF">COCSADRAFT_140806</name>
</gene>
<dbReference type="GeneID" id="19131179"/>
<dbReference type="OMA" id="QWNLGSE"/>
<feature type="region of interest" description="Disordered" evidence="1">
    <location>
        <begin position="150"/>
        <end position="240"/>
    </location>
</feature>
<organism evidence="2 3">
    <name type="scientific">Cochliobolus sativus (strain ND90Pr / ATCC 201652)</name>
    <name type="common">Common root rot and spot blotch fungus</name>
    <name type="synonym">Bipolaris sorokiniana</name>
    <dbReference type="NCBI Taxonomy" id="665912"/>
    <lineage>
        <taxon>Eukaryota</taxon>
        <taxon>Fungi</taxon>
        <taxon>Dikarya</taxon>
        <taxon>Ascomycota</taxon>
        <taxon>Pezizomycotina</taxon>
        <taxon>Dothideomycetes</taxon>
        <taxon>Pleosporomycetidae</taxon>
        <taxon>Pleosporales</taxon>
        <taxon>Pleosporineae</taxon>
        <taxon>Pleosporaceae</taxon>
        <taxon>Bipolaris</taxon>
    </lineage>
</organism>
<protein>
    <submittedName>
        <fullName evidence="2">Uncharacterized protein</fullName>
    </submittedName>
</protein>
<dbReference type="HOGENOM" id="CLU_1107455_0_0_1"/>
<reference evidence="3" key="2">
    <citation type="journal article" date="2013" name="PLoS Genet.">
        <title>Comparative genome structure, secondary metabolite, and effector coding capacity across Cochliobolus pathogens.</title>
        <authorList>
            <person name="Condon B.J."/>
            <person name="Leng Y."/>
            <person name="Wu D."/>
            <person name="Bushley K.E."/>
            <person name="Ohm R.A."/>
            <person name="Otillar R."/>
            <person name="Martin J."/>
            <person name="Schackwitz W."/>
            <person name="Grimwood J."/>
            <person name="MohdZainudin N."/>
            <person name="Xue C."/>
            <person name="Wang R."/>
            <person name="Manning V.A."/>
            <person name="Dhillon B."/>
            <person name="Tu Z.J."/>
            <person name="Steffenson B.J."/>
            <person name="Salamov A."/>
            <person name="Sun H."/>
            <person name="Lowry S."/>
            <person name="LaButti K."/>
            <person name="Han J."/>
            <person name="Copeland A."/>
            <person name="Lindquist E."/>
            <person name="Barry K."/>
            <person name="Schmutz J."/>
            <person name="Baker S.E."/>
            <person name="Ciuffetti L.M."/>
            <person name="Grigoriev I.V."/>
            <person name="Zhong S."/>
            <person name="Turgeon B.G."/>
        </authorList>
    </citation>
    <scope>NUCLEOTIDE SEQUENCE [LARGE SCALE GENOMIC DNA]</scope>
    <source>
        <strain evidence="3">ND90Pr / ATCC 201652</strain>
    </source>
</reference>
<feature type="compositionally biased region" description="Low complexity" evidence="1">
    <location>
        <begin position="156"/>
        <end position="165"/>
    </location>
</feature>
<name>M2SBN9_COCSN</name>
<dbReference type="OrthoDB" id="3685058at2759"/>
<dbReference type="eggNOG" id="ENOG502T69V">
    <property type="taxonomic scope" value="Eukaryota"/>
</dbReference>
<dbReference type="KEGG" id="bsc:COCSADRAFT_140806"/>
<accession>M2SBN9</accession>
<feature type="compositionally biased region" description="Low complexity" evidence="1">
    <location>
        <begin position="183"/>
        <end position="204"/>
    </location>
</feature>
<sequence>MIEAFKDMKHGKSSSYDSLALERTASQILHRIEDKDSEYALESIRTRVLANARAIYGPNRYLDVISFAPTSSRRVGACIVEHNPSSKSYIHCCSAKETSRLAALEHLLVITEDLLQRLMDFEGITSNGWLPATPQSQHAAMYGSACGSTVGGTGSGSMTSSVQTSRRGSAQPQDVFPDHAHGSPQSTQLPQQLQHPLPVPSQLPFVNDFNAPSSPHHIQKPRLPRGGSETSFPTSTPKPMAQTIARTNSDVIQHPKPVPVGQLAVPGRGRVQWNLGSEG</sequence>
<dbReference type="AlphaFoldDB" id="M2SBN9"/>
<reference evidence="2 3" key="1">
    <citation type="journal article" date="2012" name="PLoS Pathog.">
        <title>Diverse lifestyles and strategies of plant pathogenesis encoded in the genomes of eighteen Dothideomycetes fungi.</title>
        <authorList>
            <person name="Ohm R.A."/>
            <person name="Feau N."/>
            <person name="Henrissat B."/>
            <person name="Schoch C.L."/>
            <person name="Horwitz B.A."/>
            <person name="Barry K.W."/>
            <person name="Condon B.J."/>
            <person name="Copeland A.C."/>
            <person name="Dhillon B."/>
            <person name="Glaser F."/>
            <person name="Hesse C.N."/>
            <person name="Kosti I."/>
            <person name="LaButti K."/>
            <person name="Lindquist E.A."/>
            <person name="Lucas S."/>
            <person name="Salamov A.A."/>
            <person name="Bradshaw R.E."/>
            <person name="Ciuffetti L."/>
            <person name="Hamelin R.C."/>
            <person name="Kema G.H.J."/>
            <person name="Lawrence C."/>
            <person name="Scott J.A."/>
            <person name="Spatafora J.W."/>
            <person name="Turgeon B.G."/>
            <person name="de Wit P.J.G.M."/>
            <person name="Zhong S."/>
            <person name="Goodwin S.B."/>
            <person name="Grigoriev I.V."/>
        </authorList>
    </citation>
    <scope>NUCLEOTIDE SEQUENCE [LARGE SCALE GENOMIC DNA]</scope>
    <source>
        <strain evidence="3">ND90Pr / ATCC 201652</strain>
    </source>
</reference>
<proteinExistence type="predicted"/>
<keyword evidence="3" id="KW-1185">Reference proteome</keyword>
<evidence type="ECO:0000313" key="2">
    <source>
        <dbReference type="EMBL" id="EMD64713.1"/>
    </source>
</evidence>
<evidence type="ECO:0000256" key="1">
    <source>
        <dbReference type="SAM" id="MobiDB-lite"/>
    </source>
</evidence>
<dbReference type="Proteomes" id="UP000016934">
    <property type="component" value="Unassembled WGS sequence"/>
</dbReference>
<evidence type="ECO:0000313" key="3">
    <source>
        <dbReference type="Proteomes" id="UP000016934"/>
    </source>
</evidence>